<dbReference type="AlphaFoldDB" id="A0ABD5ISZ3"/>
<protein>
    <submittedName>
        <fullName evidence="3">Uncharacterized protein</fullName>
    </submittedName>
</protein>
<feature type="transmembrane region" description="Helical" evidence="1">
    <location>
        <begin position="38"/>
        <end position="58"/>
    </location>
</feature>
<keyword evidence="1" id="KW-1133">Transmembrane helix</keyword>
<dbReference type="EMBL" id="JAQOTG010000005">
    <property type="protein sequence ID" value="MDE8563827.1"/>
    <property type="molecule type" value="Genomic_DNA"/>
</dbReference>
<dbReference type="EMBL" id="JARTLI010000005">
    <property type="protein sequence ID" value="MED5051423.1"/>
    <property type="molecule type" value="Genomic_DNA"/>
</dbReference>
<evidence type="ECO:0000313" key="5">
    <source>
        <dbReference type="Proteomes" id="UP001339962"/>
    </source>
</evidence>
<sequence>MMTALIASAFLSVILTMVLLSIKAVIERKFNRRRKISSLHVANVLLLGIIIAGLYYILSEANSRPSFPSFFYVYFGAIQLLLPIYALVCIGFSKYERKRKKYIISPDKKVLYIKEEYLARGRHDNYQSKTS</sequence>
<keyword evidence="1" id="KW-0812">Transmembrane</keyword>
<keyword evidence="4" id="KW-1185">Reference proteome</keyword>
<evidence type="ECO:0000313" key="2">
    <source>
        <dbReference type="EMBL" id="MDE8563827.1"/>
    </source>
</evidence>
<feature type="transmembrane region" description="Helical" evidence="1">
    <location>
        <begin position="70"/>
        <end position="92"/>
    </location>
</feature>
<evidence type="ECO:0000313" key="3">
    <source>
        <dbReference type="EMBL" id="MED5051423.1"/>
    </source>
</evidence>
<name>A0ABD5ISZ3_9BACL</name>
<evidence type="ECO:0000313" key="4">
    <source>
        <dbReference type="Proteomes" id="UP001213979"/>
    </source>
</evidence>
<reference evidence="2 4" key="1">
    <citation type="submission" date="2023-01" db="EMBL/GenBank/DDBJ databases">
        <title>Genome-based reclassification of Anoxybacillus geothermalis as a later heterotypic synonym of Anoxybacillus rupiensis.</title>
        <authorList>
            <person name="Inan Bektas K."/>
            <person name="Canakci S."/>
            <person name="Belduz A.A."/>
            <person name="Guler H.H."/>
        </authorList>
    </citation>
    <scope>NUCLEOTIDE SEQUENCE [LARGE SCALE GENOMIC DNA]</scope>
    <source>
        <strain evidence="2 4">DSM 17127</strain>
    </source>
</reference>
<dbReference type="Proteomes" id="UP001339962">
    <property type="component" value="Unassembled WGS sequence"/>
</dbReference>
<feature type="transmembrane region" description="Helical" evidence="1">
    <location>
        <begin position="6"/>
        <end position="26"/>
    </location>
</feature>
<reference evidence="3 5" key="2">
    <citation type="submission" date="2023-03" db="EMBL/GenBank/DDBJ databases">
        <title>Bacillus Genome Sequencing.</title>
        <authorList>
            <person name="Dunlap C."/>
        </authorList>
    </citation>
    <scope>NUCLEOTIDE SEQUENCE [LARGE SCALE GENOMIC DNA]</scope>
    <source>
        <strain evidence="3 5">NRS-38</strain>
    </source>
</reference>
<dbReference type="Proteomes" id="UP001213979">
    <property type="component" value="Unassembled WGS sequence"/>
</dbReference>
<accession>A0ABD5ISZ3</accession>
<dbReference type="RefSeq" id="WP_080861063.1">
    <property type="nucleotide sequence ID" value="NZ_JAGUQN010000011.1"/>
</dbReference>
<gene>
    <name evidence="3" type="ORF">P9850_06055</name>
    <name evidence="2" type="ORF">PNH38_08015</name>
</gene>
<evidence type="ECO:0000256" key="1">
    <source>
        <dbReference type="SAM" id="Phobius"/>
    </source>
</evidence>
<keyword evidence="1" id="KW-0472">Membrane</keyword>
<organism evidence="3 5">
    <name type="scientific">Anoxybacteroides rupiense</name>
    <dbReference type="NCBI Taxonomy" id="311460"/>
    <lineage>
        <taxon>Bacteria</taxon>
        <taxon>Bacillati</taxon>
        <taxon>Bacillota</taxon>
        <taxon>Bacilli</taxon>
        <taxon>Bacillales</taxon>
        <taxon>Anoxybacillaceae</taxon>
        <taxon>Anoxybacteroides</taxon>
    </lineage>
</organism>
<proteinExistence type="predicted"/>
<comment type="caution">
    <text evidence="3">The sequence shown here is derived from an EMBL/GenBank/DDBJ whole genome shotgun (WGS) entry which is preliminary data.</text>
</comment>